<feature type="transmembrane region" description="Helical" evidence="8">
    <location>
        <begin position="109"/>
        <end position="126"/>
    </location>
</feature>
<feature type="transmembrane region" description="Helical" evidence="8">
    <location>
        <begin position="451"/>
        <end position="474"/>
    </location>
</feature>
<dbReference type="GeneID" id="70236654"/>
<protein>
    <recommendedName>
        <fullName evidence="9">Major facilitator superfamily (MFS) profile domain-containing protein</fullName>
    </recommendedName>
</protein>
<comment type="similarity">
    <text evidence="2">Belongs to the major facilitator superfamily.</text>
</comment>
<dbReference type="Gene3D" id="1.20.1250.20">
    <property type="entry name" value="MFS general substrate transporter like domains"/>
    <property type="match status" value="2"/>
</dbReference>
<proteinExistence type="inferred from homology"/>
<accession>A0A9P8P2A5</accession>
<evidence type="ECO:0000256" key="5">
    <source>
        <dbReference type="ARBA" id="ARBA00022989"/>
    </source>
</evidence>
<feature type="transmembrane region" description="Helical" evidence="8">
    <location>
        <begin position="199"/>
        <end position="220"/>
    </location>
</feature>
<dbReference type="Proteomes" id="UP000769157">
    <property type="component" value="Unassembled WGS sequence"/>
</dbReference>
<evidence type="ECO:0000313" key="10">
    <source>
        <dbReference type="EMBL" id="KAH3663975.1"/>
    </source>
</evidence>
<comment type="subcellular location">
    <subcellularLocation>
        <location evidence="1">Membrane</location>
        <topology evidence="1">Multi-pass membrane protein</topology>
    </subcellularLocation>
</comment>
<keyword evidence="3" id="KW-0813">Transport</keyword>
<keyword evidence="11" id="KW-1185">Reference proteome</keyword>
<dbReference type="GO" id="GO:0022857">
    <property type="term" value="F:transmembrane transporter activity"/>
    <property type="evidence" value="ECO:0007669"/>
    <property type="project" value="InterPro"/>
</dbReference>
<evidence type="ECO:0000256" key="2">
    <source>
        <dbReference type="ARBA" id="ARBA00008335"/>
    </source>
</evidence>
<feature type="transmembrane region" description="Helical" evidence="8">
    <location>
        <begin position="39"/>
        <end position="58"/>
    </location>
</feature>
<dbReference type="PROSITE" id="PS50850">
    <property type="entry name" value="MFS"/>
    <property type="match status" value="1"/>
</dbReference>
<keyword evidence="6" id="KW-0406">Ion transport</keyword>
<feature type="transmembrane region" description="Helical" evidence="8">
    <location>
        <begin position="132"/>
        <end position="156"/>
    </location>
</feature>
<feature type="transmembrane region" description="Helical" evidence="8">
    <location>
        <begin position="251"/>
        <end position="272"/>
    </location>
</feature>
<comment type="caution">
    <text evidence="10">The sequence shown here is derived from an EMBL/GenBank/DDBJ whole genome shotgun (WGS) entry which is preliminary data.</text>
</comment>
<dbReference type="InterPro" id="IPR036259">
    <property type="entry name" value="MFS_trans_sf"/>
</dbReference>
<evidence type="ECO:0000256" key="4">
    <source>
        <dbReference type="ARBA" id="ARBA00022692"/>
    </source>
</evidence>
<feature type="transmembrane region" description="Helical" evidence="8">
    <location>
        <begin position="524"/>
        <end position="543"/>
    </location>
</feature>
<dbReference type="SUPFAM" id="SSF103473">
    <property type="entry name" value="MFS general substrate transporter"/>
    <property type="match status" value="1"/>
</dbReference>
<name>A0A9P8P2A5_9ASCO</name>
<dbReference type="FunFam" id="1.20.1250.20:FF:000197">
    <property type="entry name" value="Siderophore iron transporter 1"/>
    <property type="match status" value="1"/>
</dbReference>
<feature type="transmembrane region" description="Helical" evidence="8">
    <location>
        <begin position="284"/>
        <end position="303"/>
    </location>
</feature>
<dbReference type="OrthoDB" id="4078873at2759"/>
<reference evidence="10" key="1">
    <citation type="journal article" date="2021" name="Open Biol.">
        <title>Shared evolutionary footprints suggest mitochondrial oxidative damage underlies multiple complex I losses in fungi.</title>
        <authorList>
            <person name="Schikora-Tamarit M.A."/>
            <person name="Marcet-Houben M."/>
            <person name="Nosek J."/>
            <person name="Gabaldon T."/>
        </authorList>
    </citation>
    <scope>NUCLEOTIDE SEQUENCE</scope>
    <source>
        <strain evidence="10">CBS6075</strain>
    </source>
</reference>
<dbReference type="InterPro" id="IPR011701">
    <property type="entry name" value="MFS"/>
</dbReference>
<dbReference type="PANTHER" id="PTHR23501:SF58">
    <property type="entry name" value="LOW AFFINITY HEME TRANSPORTER STR3"/>
    <property type="match status" value="1"/>
</dbReference>
<sequence length="581" mass="64352">MSEELKNSSGSELVDDHGVEEGLPRGVARIENVKRTMGWKYLTIFVLSIYLCSWTYSLDSSTTYNYQPYATSQFNRHSMLSTLSIATSVIGAVCKPFIAKLSDLTSRAIAYMVILLLYVIGFIVAACSPTISAFVIGSVFIAIGQSGIDLMNSILVADMTPLKWRSTVLGLLSTPYLCTTWVSGYIVQNIVTANWRWGYGMFAIITPAALLPAIALIFWVDYRINGDGKKLIAAPKIGLSQIKTALIEIDAFGLLLIGFAFSLMLLPCSLYSYANGGWNNPSMIAMEVVGGVLLITYIVYDIWFAPYPLLPKRVLINRTFICCVFIDFLYQMGGYMWLLYFSSYTMIALNLSYRDWTYLSNTETMGLCAFGVIWGLFFRWTHRYKVFQVTGTIMRLIALGLMVKSTQMENGPSLGIIVAGYVIVSIGDSVIVMGTQVAAQACVPHKDMASTISVLSLYSSIGAGVGQAVTAAIWSTHLPAKLVEYVGDATTAYTYFEDITNIYNLPWGSSDRVACIHAYQDVNYLLFCGALGISGACFVATLLQTNFYLGDTQNAVEGEQKEDYTKKWYNYVIDFVKHPFH</sequence>
<feature type="transmembrane region" description="Helical" evidence="8">
    <location>
        <begin position="358"/>
        <end position="377"/>
    </location>
</feature>
<keyword evidence="5 8" id="KW-1133">Transmembrane helix</keyword>
<dbReference type="AlphaFoldDB" id="A0A9P8P2A5"/>
<keyword evidence="7 8" id="KW-0472">Membrane</keyword>
<evidence type="ECO:0000256" key="6">
    <source>
        <dbReference type="ARBA" id="ARBA00023065"/>
    </source>
</evidence>
<feature type="domain" description="Major facilitator superfamily (MFS) profile" evidence="9">
    <location>
        <begin position="45"/>
        <end position="553"/>
    </location>
</feature>
<feature type="transmembrane region" description="Helical" evidence="8">
    <location>
        <begin position="78"/>
        <end position="97"/>
    </location>
</feature>
<reference evidence="10" key="2">
    <citation type="submission" date="2021-01" db="EMBL/GenBank/DDBJ databases">
        <authorList>
            <person name="Schikora-Tamarit M.A."/>
        </authorList>
    </citation>
    <scope>NUCLEOTIDE SEQUENCE</scope>
    <source>
        <strain evidence="10">CBS6075</strain>
    </source>
</reference>
<keyword evidence="4 8" id="KW-0812">Transmembrane</keyword>
<dbReference type="GO" id="GO:0005886">
    <property type="term" value="C:plasma membrane"/>
    <property type="evidence" value="ECO:0007669"/>
    <property type="project" value="TreeGrafter"/>
</dbReference>
<evidence type="ECO:0000256" key="7">
    <source>
        <dbReference type="ARBA" id="ARBA00023136"/>
    </source>
</evidence>
<dbReference type="PANTHER" id="PTHR23501">
    <property type="entry name" value="MAJOR FACILITATOR SUPERFAMILY"/>
    <property type="match status" value="1"/>
</dbReference>
<evidence type="ECO:0000313" key="11">
    <source>
        <dbReference type="Proteomes" id="UP000769157"/>
    </source>
</evidence>
<dbReference type="EMBL" id="JAEUBE010000352">
    <property type="protein sequence ID" value="KAH3663975.1"/>
    <property type="molecule type" value="Genomic_DNA"/>
</dbReference>
<feature type="transmembrane region" description="Helical" evidence="8">
    <location>
        <begin position="415"/>
        <end position="439"/>
    </location>
</feature>
<evidence type="ECO:0000256" key="3">
    <source>
        <dbReference type="ARBA" id="ARBA00022448"/>
    </source>
</evidence>
<feature type="transmembrane region" description="Helical" evidence="8">
    <location>
        <begin position="315"/>
        <end position="338"/>
    </location>
</feature>
<dbReference type="Pfam" id="PF07690">
    <property type="entry name" value="MFS_1"/>
    <property type="match status" value="1"/>
</dbReference>
<evidence type="ECO:0000256" key="1">
    <source>
        <dbReference type="ARBA" id="ARBA00004141"/>
    </source>
</evidence>
<evidence type="ECO:0000256" key="8">
    <source>
        <dbReference type="SAM" id="Phobius"/>
    </source>
</evidence>
<evidence type="ECO:0000259" key="9">
    <source>
        <dbReference type="PROSITE" id="PS50850"/>
    </source>
</evidence>
<dbReference type="RefSeq" id="XP_046060255.1">
    <property type="nucleotide sequence ID" value="XM_046205794.1"/>
</dbReference>
<dbReference type="InterPro" id="IPR020846">
    <property type="entry name" value="MFS_dom"/>
</dbReference>
<feature type="transmembrane region" description="Helical" evidence="8">
    <location>
        <begin position="168"/>
        <end position="187"/>
    </location>
</feature>
<organism evidence="10 11">
    <name type="scientific">Ogataea philodendri</name>
    <dbReference type="NCBI Taxonomy" id="1378263"/>
    <lineage>
        <taxon>Eukaryota</taxon>
        <taxon>Fungi</taxon>
        <taxon>Dikarya</taxon>
        <taxon>Ascomycota</taxon>
        <taxon>Saccharomycotina</taxon>
        <taxon>Pichiomycetes</taxon>
        <taxon>Pichiales</taxon>
        <taxon>Pichiaceae</taxon>
        <taxon>Ogataea</taxon>
    </lineage>
</organism>
<gene>
    <name evidence="10" type="ORF">OGAPHI_004689</name>
</gene>
<dbReference type="GO" id="GO:0006811">
    <property type="term" value="P:monoatomic ion transport"/>
    <property type="evidence" value="ECO:0007669"/>
    <property type="project" value="UniProtKB-KW"/>
</dbReference>